<dbReference type="PANTHER" id="PTHR11587:SF5">
    <property type="entry name" value="ARGININOSUCCINATE SYNTHASE"/>
    <property type="match status" value="1"/>
</dbReference>
<dbReference type="PROSITE" id="PS00565">
    <property type="entry name" value="ARGININOSUCCIN_SYN_2"/>
    <property type="match status" value="1"/>
</dbReference>
<dbReference type="InterPro" id="IPR048268">
    <property type="entry name" value="Arginosuc_syn_C"/>
</dbReference>
<dbReference type="GO" id="GO:0000053">
    <property type="term" value="P:argininosuccinate metabolic process"/>
    <property type="evidence" value="ECO:0007669"/>
    <property type="project" value="TreeGrafter"/>
</dbReference>
<keyword evidence="8" id="KW-0547">Nucleotide-binding</keyword>
<sequence length="296" mass="33305">MSSKGSVVPPYSGGLDTSCILGFLKEQGYDVIAYLSDTGQKEDFQEAPTLRTKKVFTEDASREFVEEFIWPAIQSSALYENRYLLGTSLPRPGSASKQVEIYVSHGTTGKGNDLGRFEMPEFYNRFKSRNHLMKQAKQHRIPIPVTPQSLWSMDENFMHITPPGLYTKTQDPAKALNTPDILDIEFKKGVPVKVTNVKDGTTHQTSLELFVYLNEVAGKHGVGHIDIAENRFNGMKSRGICEAPAGTILYHTHLDIKAFTTYREVRKIKQGLGLKFAELMYTGFWQSLECEICLPL</sequence>
<dbReference type="InterPro" id="IPR048267">
    <property type="entry name" value="Arginosuc_syn_N"/>
</dbReference>
<dbReference type="GO" id="GO:0004055">
    <property type="term" value="F:argininosuccinate synthase activity"/>
    <property type="evidence" value="ECO:0007669"/>
    <property type="project" value="UniProtKB-EC"/>
</dbReference>
<dbReference type="GO" id="GO:0005737">
    <property type="term" value="C:cytoplasm"/>
    <property type="evidence" value="ECO:0007669"/>
    <property type="project" value="TreeGrafter"/>
</dbReference>
<dbReference type="Pfam" id="PF20979">
    <property type="entry name" value="Arginosuc_syn_C"/>
    <property type="match status" value="1"/>
</dbReference>
<dbReference type="GO" id="GO:0000050">
    <property type="term" value="P:urea cycle"/>
    <property type="evidence" value="ECO:0007669"/>
    <property type="project" value="UniProtKB-UniPathway"/>
</dbReference>
<dbReference type="Gene3D" id="3.90.1260.10">
    <property type="entry name" value="Argininosuccinate synthetase, chain A, domain 2"/>
    <property type="match status" value="1"/>
</dbReference>
<name>A0A2K5NWD3_CERAT</name>
<keyword evidence="4" id="KW-0835">Urea cycle</keyword>
<dbReference type="InterPro" id="IPR018223">
    <property type="entry name" value="Arginosuc_synth_CS"/>
</dbReference>
<feature type="domain" description="Arginosuccinate synthase C-terminal" evidence="11">
    <location>
        <begin position="155"/>
        <end position="291"/>
    </location>
</feature>
<dbReference type="InterPro" id="IPR023434">
    <property type="entry name" value="Arginosuc_synth_type_1_subfam"/>
</dbReference>
<keyword evidence="9" id="KW-0067">ATP-binding</keyword>
<proteinExistence type="predicted"/>
<evidence type="ECO:0000256" key="1">
    <source>
        <dbReference type="ARBA" id="ARBA00004967"/>
    </source>
</evidence>
<dbReference type="GeneTree" id="ENSGT00390000004524"/>
<dbReference type="Gene3D" id="3.40.50.620">
    <property type="entry name" value="HUPs"/>
    <property type="match status" value="1"/>
</dbReference>
<dbReference type="SUPFAM" id="SSF69864">
    <property type="entry name" value="Argininosuccinate synthetase, C-terminal domain"/>
    <property type="match status" value="1"/>
</dbReference>
<dbReference type="InterPro" id="IPR014729">
    <property type="entry name" value="Rossmann-like_a/b/a_fold"/>
</dbReference>
<dbReference type="UniPathway" id="UPA00158">
    <property type="reaction ID" value="UER00272"/>
</dbReference>
<evidence type="ECO:0000313" key="12">
    <source>
        <dbReference type="Ensembl" id="ENSCATP00000041705.1"/>
    </source>
</evidence>
<accession>A0A2K5NWD3</accession>
<evidence type="ECO:0000313" key="13">
    <source>
        <dbReference type="Proteomes" id="UP000233060"/>
    </source>
</evidence>
<keyword evidence="13" id="KW-1185">Reference proteome</keyword>
<dbReference type="AlphaFoldDB" id="A0A2K5NWD3"/>
<dbReference type="PANTHER" id="PTHR11587">
    <property type="entry name" value="ARGININOSUCCINATE SYNTHASE"/>
    <property type="match status" value="1"/>
</dbReference>
<dbReference type="OMA" id="REEAKYV"/>
<organism evidence="12 13">
    <name type="scientific">Cercocebus atys</name>
    <name type="common">Sooty mangabey</name>
    <name type="synonym">Cercocebus torquatus atys</name>
    <dbReference type="NCBI Taxonomy" id="9531"/>
    <lineage>
        <taxon>Eukaryota</taxon>
        <taxon>Metazoa</taxon>
        <taxon>Chordata</taxon>
        <taxon>Craniata</taxon>
        <taxon>Vertebrata</taxon>
        <taxon>Euteleostomi</taxon>
        <taxon>Mammalia</taxon>
        <taxon>Eutheria</taxon>
        <taxon>Euarchontoglires</taxon>
        <taxon>Primates</taxon>
        <taxon>Haplorrhini</taxon>
        <taxon>Catarrhini</taxon>
        <taxon>Cercopithecidae</taxon>
        <taxon>Cercopithecinae</taxon>
        <taxon>Cercocebus</taxon>
    </lineage>
</organism>
<evidence type="ECO:0000256" key="6">
    <source>
        <dbReference type="ARBA" id="ARBA00022598"/>
    </source>
</evidence>
<dbReference type="UniPathway" id="UPA00068">
    <property type="reaction ID" value="UER00113"/>
</dbReference>
<dbReference type="STRING" id="9531.ENSCATP00000041705"/>
<comment type="pathway">
    <text evidence="2">Nitrogen metabolism; urea cycle; (N(omega)-L-arginino)succinate from L-aspartate and L-citrulline: step 1/1.</text>
</comment>
<evidence type="ECO:0000256" key="9">
    <source>
        <dbReference type="ARBA" id="ARBA00022840"/>
    </source>
</evidence>
<dbReference type="InterPro" id="IPR024074">
    <property type="entry name" value="AS_cat/multimer_dom_body"/>
</dbReference>
<evidence type="ECO:0000256" key="3">
    <source>
        <dbReference type="ARBA" id="ARBA00012286"/>
    </source>
</evidence>
<dbReference type="Proteomes" id="UP000233060">
    <property type="component" value="Unassembled WGS sequence"/>
</dbReference>
<feature type="domain" description="Arginosuccinate synthase-like N-terminal" evidence="10">
    <location>
        <begin position="7"/>
        <end position="119"/>
    </location>
</feature>
<dbReference type="GO" id="GO:0006526">
    <property type="term" value="P:L-arginine biosynthetic process"/>
    <property type="evidence" value="ECO:0007669"/>
    <property type="project" value="UniProtKB-UniPathway"/>
</dbReference>
<keyword evidence="6" id="KW-0436">Ligase</keyword>
<dbReference type="EC" id="6.3.4.5" evidence="3"/>
<dbReference type="SUPFAM" id="SSF52402">
    <property type="entry name" value="Adenine nucleotide alpha hydrolases-like"/>
    <property type="match status" value="1"/>
</dbReference>
<evidence type="ECO:0000256" key="4">
    <source>
        <dbReference type="ARBA" id="ARBA00022436"/>
    </source>
</evidence>
<keyword evidence="5" id="KW-0055">Arginine biosynthesis</keyword>
<dbReference type="InterPro" id="IPR001518">
    <property type="entry name" value="Arginosuc_synth"/>
</dbReference>
<comment type="pathway">
    <text evidence="1">Amino-acid biosynthesis; L-arginine biosynthesis; L-arginine from L-ornithine and carbamoyl phosphate: step 2/3.</text>
</comment>
<dbReference type="GO" id="GO:0005524">
    <property type="term" value="F:ATP binding"/>
    <property type="evidence" value="ECO:0007669"/>
    <property type="project" value="UniProtKB-KW"/>
</dbReference>
<reference evidence="12" key="1">
    <citation type="submission" date="2025-08" db="UniProtKB">
        <authorList>
            <consortium name="Ensembl"/>
        </authorList>
    </citation>
    <scope>IDENTIFICATION</scope>
</reference>
<evidence type="ECO:0000256" key="8">
    <source>
        <dbReference type="ARBA" id="ARBA00022741"/>
    </source>
</evidence>
<protein>
    <recommendedName>
        <fullName evidence="3">argininosuccinate synthase</fullName>
        <ecNumber evidence="3">6.3.4.5</ecNumber>
    </recommendedName>
</protein>
<reference evidence="12" key="2">
    <citation type="submission" date="2025-09" db="UniProtKB">
        <authorList>
            <consortium name="Ensembl"/>
        </authorList>
    </citation>
    <scope>IDENTIFICATION</scope>
</reference>
<dbReference type="Ensembl" id="ENSCATT00000066134.1">
    <property type="protein sequence ID" value="ENSCATP00000041705.1"/>
    <property type="gene ID" value="ENSCATG00000043534.1"/>
</dbReference>
<keyword evidence="7" id="KW-0028">Amino-acid biosynthesis</keyword>
<evidence type="ECO:0000256" key="5">
    <source>
        <dbReference type="ARBA" id="ARBA00022571"/>
    </source>
</evidence>
<evidence type="ECO:0000259" key="10">
    <source>
        <dbReference type="Pfam" id="PF00764"/>
    </source>
</evidence>
<evidence type="ECO:0000256" key="7">
    <source>
        <dbReference type="ARBA" id="ARBA00022605"/>
    </source>
</evidence>
<evidence type="ECO:0000259" key="11">
    <source>
        <dbReference type="Pfam" id="PF20979"/>
    </source>
</evidence>
<evidence type="ECO:0000256" key="2">
    <source>
        <dbReference type="ARBA" id="ARBA00005154"/>
    </source>
</evidence>
<dbReference type="Pfam" id="PF00764">
    <property type="entry name" value="Arginosuc_synth"/>
    <property type="match status" value="1"/>
</dbReference>
<dbReference type="CDD" id="cd01999">
    <property type="entry name" value="ASS"/>
    <property type="match status" value="1"/>
</dbReference>